<proteinExistence type="predicted"/>
<dbReference type="Proteomes" id="UP000029629">
    <property type="component" value="Unassembled WGS sequence"/>
</dbReference>
<evidence type="ECO:0000313" key="1">
    <source>
        <dbReference type="EMBL" id="KGF32527.1"/>
    </source>
</evidence>
<comment type="caution">
    <text evidence="1">The sequence shown here is derived from an EMBL/GenBank/DDBJ whole genome shotgun (WGS) entry which is preliminary data.</text>
</comment>
<evidence type="ECO:0000313" key="2">
    <source>
        <dbReference type="Proteomes" id="UP000029629"/>
    </source>
</evidence>
<accession>A0A096APH4</accession>
<gene>
    <name evidence="1" type="ORF">HMPREF2130_00865</name>
</gene>
<sequence length="178" mass="20170">MVERKKIHTRQMSIESYERSDGLWDIEAKLVDFKSYDFTKSDGSIKKAGDPVHDLNICLTVNDEGLIVDAGVSYDAAPYGDVCRAIEESYQRLIGLHLLKGFRHKVREQFAKTQGCTHMSELAVLIPTVFVQSLSRKRINDAVDSGRRPFQLEGCHAYALGSPVVKEFYPQWYVPTVD</sequence>
<name>A0A096APH4_9BURK</name>
<dbReference type="RefSeq" id="WP_036557124.1">
    <property type="nucleotide sequence ID" value="NZ_JRNI01000003.1"/>
</dbReference>
<keyword evidence="2" id="KW-1185">Reference proteome</keyword>
<dbReference type="EMBL" id="JRNI01000003">
    <property type="protein sequence ID" value="KGF32527.1"/>
    <property type="molecule type" value="Genomic_DNA"/>
</dbReference>
<dbReference type="AlphaFoldDB" id="A0A096APH4"/>
<organism evidence="1 2">
    <name type="scientific">Oligella urethralis DNF00040</name>
    <dbReference type="NCBI Taxonomy" id="1401065"/>
    <lineage>
        <taxon>Bacteria</taxon>
        <taxon>Pseudomonadati</taxon>
        <taxon>Pseudomonadota</taxon>
        <taxon>Betaproteobacteria</taxon>
        <taxon>Burkholderiales</taxon>
        <taxon>Alcaligenaceae</taxon>
        <taxon>Oligella</taxon>
    </lineage>
</organism>
<evidence type="ECO:0008006" key="3">
    <source>
        <dbReference type="Google" id="ProtNLM"/>
    </source>
</evidence>
<dbReference type="InterPro" id="IPR021312">
    <property type="entry name" value="DUF2889"/>
</dbReference>
<protein>
    <recommendedName>
        <fullName evidence="3">DUF2889 domain-containing protein</fullName>
    </recommendedName>
</protein>
<reference evidence="1 2" key="1">
    <citation type="submission" date="2014-07" db="EMBL/GenBank/DDBJ databases">
        <authorList>
            <person name="McCorrison J."/>
            <person name="Sanka R."/>
            <person name="Torralba M."/>
            <person name="Gillis M."/>
            <person name="Haft D.H."/>
            <person name="Methe B."/>
            <person name="Sutton G."/>
            <person name="Nelson K.E."/>
        </authorList>
    </citation>
    <scope>NUCLEOTIDE SEQUENCE [LARGE SCALE GENOMIC DNA]</scope>
    <source>
        <strain evidence="1 2">DNF00040</strain>
    </source>
</reference>
<dbReference type="eggNOG" id="ENOG5030717">
    <property type="taxonomic scope" value="Bacteria"/>
</dbReference>
<dbReference type="Pfam" id="PF11136">
    <property type="entry name" value="DUF2889"/>
    <property type="match status" value="1"/>
</dbReference>